<dbReference type="InterPro" id="IPR001138">
    <property type="entry name" value="Zn2Cys6_DnaBD"/>
</dbReference>
<evidence type="ECO:0000313" key="5">
    <source>
        <dbReference type="EMBL" id="KAK8869613.1"/>
    </source>
</evidence>
<dbReference type="GO" id="GO:0005634">
    <property type="term" value="C:nucleus"/>
    <property type="evidence" value="ECO:0007669"/>
    <property type="project" value="TreeGrafter"/>
</dbReference>
<dbReference type="PROSITE" id="PS00463">
    <property type="entry name" value="ZN2_CY6_FUNGAL_1"/>
    <property type="match status" value="1"/>
</dbReference>
<name>A0AAW0Z5X1_9TREE</name>
<dbReference type="Pfam" id="PF00172">
    <property type="entry name" value="Zn_clus"/>
    <property type="match status" value="1"/>
</dbReference>
<feature type="region of interest" description="Disordered" evidence="3">
    <location>
        <begin position="653"/>
        <end position="747"/>
    </location>
</feature>
<dbReference type="GO" id="GO:0008270">
    <property type="term" value="F:zinc ion binding"/>
    <property type="evidence" value="ECO:0007669"/>
    <property type="project" value="InterPro"/>
</dbReference>
<dbReference type="GO" id="GO:0000981">
    <property type="term" value="F:DNA-binding transcription factor activity, RNA polymerase II-specific"/>
    <property type="evidence" value="ECO:0007669"/>
    <property type="project" value="InterPro"/>
</dbReference>
<dbReference type="AlphaFoldDB" id="A0AAW0Z5X1"/>
<reference evidence="5 6" key="1">
    <citation type="journal article" date="2024" name="bioRxiv">
        <title>Comparative genomics of Cryptococcus and Kwoniella reveals pathogenesis evolution and contrasting karyotype dynamics via intercentromeric recombination or chromosome fusion.</title>
        <authorList>
            <person name="Coelho M.A."/>
            <person name="David-Palma M."/>
            <person name="Shea T."/>
            <person name="Bowers K."/>
            <person name="McGinley-Smith S."/>
            <person name="Mohammad A.W."/>
            <person name="Gnirke A."/>
            <person name="Yurkov A.M."/>
            <person name="Nowrousian M."/>
            <person name="Sun S."/>
            <person name="Cuomo C.A."/>
            <person name="Heitman J."/>
        </authorList>
    </citation>
    <scope>NUCLEOTIDE SEQUENCE [LARGE SCALE GENOMIC DNA]</scope>
    <source>
        <strain evidence="5 6">CBS 13917</strain>
    </source>
</reference>
<dbReference type="InterPro" id="IPR007219">
    <property type="entry name" value="XnlR_reg_dom"/>
</dbReference>
<dbReference type="CDD" id="cd12148">
    <property type="entry name" value="fungal_TF_MHR"/>
    <property type="match status" value="1"/>
</dbReference>
<feature type="compositionally biased region" description="Polar residues" evidence="3">
    <location>
        <begin position="653"/>
        <end position="709"/>
    </location>
</feature>
<dbReference type="Pfam" id="PF04082">
    <property type="entry name" value="Fungal_trans"/>
    <property type="match status" value="1"/>
</dbReference>
<dbReference type="InterPro" id="IPR050797">
    <property type="entry name" value="Carb_Metab_Trans_Reg"/>
</dbReference>
<proteinExistence type="predicted"/>
<dbReference type="Proteomes" id="UP001388673">
    <property type="component" value="Unassembled WGS sequence"/>
</dbReference>
<feature type="compositionally biased region" description="Basic and acidic residues" evidence="3">
    <location>
        <begin position="87"/>
        <end position="104"/>
    </location>
</feature>
<dbReference type="PANTHER" id="PTHR31668">
    <property type="entry name" value="GLUCOSE TRANSPORT TRANSCRIPTION REGULATOR RGT1-RELATED-RELATED"/>
    <property type="match status" value="1"/>
</dbReference>
<dbReference type="CDD" id="cd00067">
    <property type="entry name" value="GAL4"/>
    <property type="match status" value="1"/>
</dbReference>
<dbReference type="GO" id="GO:0001080">
    <property type="term" value="P:nitrogen catabolite activation of transcription from RNA polymerase II promoter"/>
    <property type="evidence" value="ECO:0007669"/>
    <property type="project" value="TreeGrafter"/>
</dbReference>
<dbReference type="SUPFAM" id="SSF57701">
    <property type="entry name" value="Zn2/Cys6 DNA-binding domain"/>
    <property type="match status" value="1"/>
</dbReference>
<evidence type="ECO:0000313" key="6">
    <source>
        <dbReference type="Proteomes" id="UP001388673"/>
    </source>
</evidence>
<protein>
    <recommendedName>
        <fullName evidence="4">Zn(2)-C6 fungal-type domain-containing protein</fullName>
    </recommendedName>
</protein>
<dbReference type="GO" id="GO:0006351">
    <property type="term" value="P:DNA-templated transcription"/>
    <property type="evidence" value="ECO:0007669"/>
    <property type="project" value="InterPro"/>
</dbReference>
<keyword evidence="6" id="KW-1185">Reference proteome</keyword>
<keyword evidence="1" id="KW-0479">Metal-binding</keyword>
<organism evidence="5 6">
    <name type="scientific">Kwoniella newhampshirensis</name>
    <dbReference type="NCBI Taxonomy" id="1651941"/>
    <lineage>
        <taxon>Eukaryota</taxon>
        <taxon>Fungi</taxon>
        <taxon>Dikarya</taxon>
        <taxon>Basidiomycota</taxon>
        <taxon>Agaricomycotina</taxon>
        <taxon>Tremellomycetes</taxon>
        <taxon>Tremellales</taxon>
        <taxon>Cryptococcaceae</taxon>
        <taxon>Kwoniella</taxon>
    </lineage>
</organism>
<dbReference type="InterPro" id="IPR036864">
    <property type="entry name" value="Zn2-C6_fun-type_DNA-bd_sf"/>
</dbReference>
<feature type="domain" description="Zn(2)-C6 fungal-type" evidence="4">
    <location>
        <begin position="15"/>
        <end position="47"/>
    </location>
</feature>
<evidence type="ECO:0000256" key="2">
    <source>
        <dbReference type="ARBA" id="ARBA00023242"/>
    </source>
</evidence>
<dbReference type="PROSITE" id="PS50048">
    <property type="entry name" value="ZN2_CY6_FUNGAL_2"/>
    <property type="match status" value="1"/>
</dbReference>
<feature type="region of interest" description="Disordered" evidence="3">
    <location>
        <begin position="766"/>
        <end position="785"/>
    </location>
</feature>
<feature type="compositionally biased region" description="Polar residues" evidence="3">
    <location>
        <begin position="727"/>
        <end position="745"/>
    </location>
</feature>
<accession>A0AAW0Z5X1</accession>
<feature type="region of interest" description="Disordered" evidence="3">
    <location>
        <begin position="53"/>
        <end position="124"/>
    </location>
</feature>
<dbReference type="Gene3D" id="4.10.240.10">
    <property type="entry name" value="Zn(2)-C6 fungal-type DNA-binding domain"/>
    <property type="match status" value="1"/>
</dbReference>
<evidence type="ECO:0000259" key="4">
    <source>
        <dbReference type="PROSITE" id="PS50048"/>
    </source>
</evidence>
<evidence type="ECO:0000256" key="1">
    <source>
        <dbReference type="ARBA" id="ARBA00022723"/>
    </source>
</evidence>
<keyword evidence="2" id="KW-0539">Nucleus</keyword>
<sequence length="808" mass="90415">MPPLPSTASRKQNIACDQCRTKKIRCLRTDKTEICEQCDAKGTGCTSHYIESLAQSKSKRTRKAPNTTDKDAERSTSPPSKRRRRKSDTSERRELDHSTSRSETELGIAAEPISTYEIGESSQRRSFDVGQEGLVDSLHLLAQLAPSQPATTSSTATVARAPAVPTLEDKQNRLIRYLLSPYPVTTLEYGYTDLAGIESCEARQDDIWEEENGRIWAESPSEAHLTLIQGSTKELADQLLETFFSICHPRYPCYDLTTFRARFQSPNTHPDGPLSHTVLAVALAWGARFSDHPIISHDRQECSARDGDVARRGRTRSRLVGLMVIRAREVAETCKAFRAPKLENVQALMILEGLLGQYRPRCISAAVEHLIVMGYNTAAGLMKIQDSKMRSEAISIWWVLVISDGFRSVFHRLKPCLYDEDYNIKPPDAPINAEPDRQQINGFSFGVADDTEAWFAAAHAGASMCRALCKSLWIPQTSETGIPLSTLRDFIHQASQLRGDFVSRLGVPSKWPEEWDFIQAMTACATDSFWHCLWLVVDRAIVEFGVKEEKSGVGGGWMLEVDNVKRRIREESEHAALRITALVAVLTEAGYMRLDPLICHHPVYEAGRYLASQGRVESLACVAGLKQYSTTFPAMWTQAEEVERIYEMNKSQPLSPQYMPTMSTRPGDFETTTRPTLDHTGSSEHSQTTLNNISSDRTPVQDQNKQTGLKTPPYFSQLMRPDENPFTRESQNAETNVPATTSGDTPNIPDIDAILKQVLPERPSVLPPSTSAQVARHNERPQNDPVVTRVEHIDSATGAFSWFHPYNF</sequence>
<gene>
    <name evidence="5" type="ORF">IAR55_000180</name>
</gene>
<dbReference type="PANTHER" id="PTHR31668:SF4">
    <property type="entry name" value="TRANSCRIPTIONAL ACTIVATOR PROTEIN DAL81"/>
    <property type="match status" value="1"/>
</dbReference>
<evidence type="ECO:0000256" key="3">
    <source>
        <dbReference type="SAM" id="MobiDB-lite"/>
    </source>
</evidence>
<dbReference type="GeneID" id="92177440"/>
<dbReference type="GO" id="GO:0003677">
    <property type="term" value="F:DNA binding"/>
    <property type="evidence" value="ECO:0007669"/>
    <property type="project" value="InterPro"/>
</dbReference>
<comment type="caution">
    <text evidence="5">The sequence shown here is derived from an EMBL/GenBank/DDBJ whole genome shotgun (WGS) entry which is preliminary data.</text>
</comment>
<dbReference type="EMBL" id="JBCAWK010000001">
    <property type="protein sequence ID" value="KAK8869613.1"/>
    <property type="molecule type" value="Genomic_DNA"/>
</dbReference>
<dbReference type="KEGG" id="kne:92177440"/>
<dbReference type="RefSeq" id="XP_066805859.1">
    <property type="nucleotide sequence ID" value="XM_066943317.1"/>
</dbReference>